<sequence>MAGTRNTRYSTHFSITTDIVFGLASSKDYLHEVDSTIYDLREGHVDVKTHVWAASAPLIGSYIINHFNLSTTNGLILTTSDANCMRRLPDEEEDATSSSSLASVLAYLSGLGCVKSVTSDKKACVVGGLVYQGKTLGWVVWEAVLRFPEGGRFGSWTMPAPRTMISFEALWDRMNEDDMIEATITRFATMDAAPAALIQALNLVPASTNSKAAHLKQLRASAEARAKAATLTPVQRQEPSSTEPPSEPKADRTRTDAKCPETPPSPTPAGLLTRNSVKRARVE</sequence>
<organism evidence="2 3">
    <name type="scientific">Tilletia indica</name>
    <dbReference type="NCBI Taxonomy" id="43049"/>
    <lineage>
        <taxon>Eukaryota</taxon>
        <taxon>Fungi</taxon>
        <taxon>Dikarya</taxon>
        <taxon>Basidiomycota</taxon>
        <taxon>Ustilaginomycotina</taxon>
        <taxon>Exobasidiomycetes</taxon>
        <taxon>Tilletiales</taxon>
        <taxon>Tilletiaceae</taxon>
        <taxon>Tilletia</taxon>
    </lineage>
</organism>
<feature type="compositionally biased region" description="Basic and acidic residues" evidence="1">
    <location>
        <begin position="246"/>
        <end position="259"/>
    </location>
</feature>
<dbReference type="Proteomes" id="UP000077521">
    <property type="component" value="Unassembled WGS sequence"/>
</dbReference>
<comment type="caution">
    <text evidence="2">The sequence shown here is derived from an EMBL/GenBank/DDBJ whole genome shotgun (WGS) entry which is preliminary data.</text>
</comment>
<dbReference type="EMBL" id="LWDF02002462">
    <property type="protein sequence ID" value="KAE8235983.1"/>
    <property type="molecule type" value="Genomic_DNA"/>
</dbReference>
<evidence type="ECO:0000313" key="3">
    <source>
        <dbReference type="Proteomes" id="UP000077521"/>
    </source>
</evidence>
<accession>A0A177TEV2</accession>
<protein>
    <submittedName>
        <fullName evidence="2">Uncharacterized protein</fullName>
    </submittedName>
</protein>
<evidence type="ECO:0000313" key="2">
    <source>
        <dbReference type="EMBL" id="KAE8235983.1"/>
    </source>
</evidence>
<keyword evidence="3" id="KW-1185">Reference proteome</keyword>
<evidence type="ECO:0000256" key="1">
    <source>
        <dbReference type="SAM" id="MobiDB-lite"/>
    </source>
</evidence>
<proteinExistence type="predicted"/>
<feature type="region of interest" description="Disordered" evidence="1">
    <location>
        <begin position="229"/>
        <end position="283"/>
    </location>
</feature>
<reference evidence="2" key="2">
    <citation type="journal article" date="2019" name="IMA Fungus">
        <title>Genome sequencing and comparison of five Tilletia species to identify candidate genes for the detection of regulated species infecting wheat.</title>
        <authorList>
            <person name="Nguyen H.D.T."/>
            <person name="Sultana T."/>
            <person name="Kesanakurti P."/>
            <person name="Hambleton S."/>
        </authorList>
    </citation>
    <scope>NUCLEOTIDE SEQUENCE</scope>
    <source>
        <strain evidence="2">DAOMC 236416</strain>
    </source>
</reference>
<dbReference type="AlphaFoldDB" id="A0A177TEV2"/>
<gene>
    <name evidence="2" type="ORF">A4X13_0g9308</name>
</gene>
<name>A0A177TEV2_9BASI</name>
<reference evidence="2" key="1">
    <citation type="submission" date="2016-04" db="EMBL/GenBank/DDBJ databases">
        <authorList>
            <person name="Nguyen H.D."/>
            <person name="Samba Siva P."/>
            <person name="Cullis J."/>
            <person name="Levesque C.A."/>
            <person name="Hambleton S."/>
        </authorList>
    </citation>
    <scope>NUCLEOTIDE SEQUENCE</scope>
    <source>
        <strain evidence="2">DAOMC 236416</strain>
    </source>
</reference>